<name>A0A179FGH0_METCM</name>
<dbReference type="GeneID" id="28848810"/>
<dbReference type="CDD" id="cd00238">
    <property type="entry name" value="ERp29c"/>
    <property type="match status" value="1"/>
</dbReference>
<evidence type="ECO:0000256" key="7">
    <source>
        <dbReference type="ARBA" id="ARBA00023235"/>
    </source>
</evidence>
<evidence type="ECO:0000256" key="1">
    <source>
        <dbReference type="ARBA" id="ARBA00001182"/>
    </source>
</evidence>
<evidence type="ECO:0000313" key="13">
    <source>
        <dbReference type="Proteomes" id="UP000078397"/>
    </source>
</evidence>
<dbReference type="NCBIfam" id="TIGR01126">
    <property type="entry name" value="pdi_dom"/>
    <property type="match status" value="2"/>
</dbReference>
<keyword evidence="7" id="KW-0413">Isomerase</keyword>
<dbReference type="GO" id="GO:0005783">
    <property type="term" value="C:endoplasmic reticulum"/>
    <property type="evidence" value="ECO:0007669"/>
    <property type="project" value="InterPro"/>
</dbReference>
<evidence type="ECO:0000259" key="11">
    <source>
        <dbReference type="PROSITE" id="PS51352"/>
    </source>
</evidence>
<evidence type="ECO:0000256" key="6">
    <source>
        <dbReference type="ARBA" id="ARBA00023157"/>
    </source>
</evidence>
<dbReference type="EC" id="5.3.4.1" evidence="3"/>
<protein>
    <recommendedName>
        <fullName evidence="3">protein disulfide-isomerase</fullName>
        <ecNumber evidence="3">5.3.4.1</ecNumber>
    </recommendedName>
</protein>
<dbReference type="OrthoDB" id="10264505at2759"/>
<dbReference type="InterPro" id="IPR013766">
    <property type="entry name" value="Thioredoxin_domain"/>
</dbReference>
<dbReference type="SUPFAM" id="SSF47933">
    <property type="entry name" value="ERP29 C domain-like"/>
    <property type="match status" value="1"/>
</dbReference>
<feature type="domain" description="Thioredoxin" evidence="11">
    <location>
        <begin position="133"/>
        <end position="251"/>
    </location>
</feature>
<organism evidence="12 13">
    <name type="scientific">Pochonia chlamydosporia 170</name>
    <dbReference type="NCBI Taxonomy" id="1380566"/>
    <lineage>
        <taxon>Eukaryota</taxon>
        <taxon>Fungi</taxon>
        <taxon>Dikarya</taxon>
        <taxon>Ascomycota</taxon>
        <taxon>Pezizomycotina</taxon>
        <taxon>Sordariomycetes</taxon>
        <taxon>Hypocreomycetidae</taxon>
        <taxon>Hypocreales</taxon>
        <taxon>Clavicipitaceae</taxon>
        <taxon>Pochonia</taxon>
    </lineage>
</organism>
<comment type="similarity">
    <text evidence="2 9">Belongs to the protein disulfide isomerase family.</text>
</comment>
<accession>A0A179FGH0</accession>
<dbReference type="InterPro" id="IPR036356">
    <property type="entry name" value="ERp29_C_sf"/>
</dbReference>
<dbReference type="PANTHER" id="PTHR45672">
    <property type="entry name" value="PROTEIN DISULFIDE-ISOMERASE C17H9.14C-RELATED"/>
    <property type="match status" value="1"/>
</dbReference>
<dbReference type="InterPro" id="IPR011679">
    <property type="entry name" value="ERp29_C"/>
</dbReference>
<feature type="chain" id="PRO_5008101693" description="protein disulfide-isomerase" evidence="10">
    <location>
        <begin position="19"/>
        <end position="372"/>
    </location>
</feature>
<evidence type="ECO:0000256" key="2">
    <source>
        <dbReference type="ARBA" id="ARBA00006347"/>
    </source>
</evidence>
<dbReference type="InterPro" id="IPR017937">
    <property type="entry name" value="Thioredoxin_CS"/>
</dbReference>
<evidence type="ECO:0000256" key="8">
    <source>
        <dbReference type="ARBA" id="ARBA00023284"/>
    </source>
</evidence>
<dbReference type="PROSITE" id="PS00194">
    <property type="entry name" value="THIOREDOXIN_1"/>
    <property type="match status" value="2"/>
</dbReference>
<dbReference type="RefSeq" id="XP_018141694.1">
    <property type="nucleotide sequence ID" value="XM_018284816.1"/>
</dbReference>
<dbReference type="AlphaFoldDB" id="A0A179FGH0"/>
<dbReference type="Proteomes" id="UP000078397">
    <property type="component" value="Unassembled WGS sequence"/>
</dbReference>
<evidence type="ECO:0000256" key="4">
    <source>
        <dbReference type="ARBA" id="ARBA00022729"/>
    </source>
</evidence>
<dbReference type="Pfam" id="PF07749">
    <property type="entry name" value="ERp29"/>
    <property type="match status" value="1"/>
</dbReference>
<dbReference type="STRING" id="1380566.A0A179FGH0"/>
<dbReference type="KEGG" id="pchm:VFPPC_05658"/>
<comment type="catalytic activity">
    <reaction evidence="1">
        <text>Catalyzes the rearrangement of -S-S- bonds in proteins.</text>
        <dbReference type="EC" id="5.3.4.1"/>
    </reaction>
</comment>
<evidence type="ECO:0000256" key="10">
    <source>
        <dbReference type="SAM" id="SignalP"/>
    </source>
</evidence>
<feature type="domain" description="Thioredoxin" evidence="11">
    <location>
        <begin position="8"/>
        <end position="130"/>
    </location>
</feature>
<dbReference type="PANTHER" id="PTHR45672:SF11">
    <property type="entry name" value="PROTEIN DISULFIDE-ISOMERASE C17H9.14C"/>
    <property type="match status" value="1"/>
</dbReference>
<dbReference type="InterPro" id="IPR051063">
    <property type="entry name" value="PDI"/>
</dbReference>
<evidence type="ECO:0000256" key="3">
    <source>
        <dbReference type="ARBA" id="ARBA00012723"/>
    </source>
</evidence>
<dbReference type="CDD" id="cd02998">
    <property type="entry name" value="PDI_a_ERp38"/>
    <property type="match status" value="2"/>
</dbReference>
<sequence>MVLIKSFVLATLTAAVAARSAVMDLTPSNFDKVVLKSGIPTLVEFFAPWCGHCKTLAPVYEELALTFEHAKDKVQIAKVDADAERELGKRFGIQGFPTLKYFDGKSDKPEEYKSGRDLESLTKFLTEKTSVKSKKKLEMPSEVVMLTDKSFAETVGSEKNVLVAFTAPWCGHCKNLAPTWETLAADFANEAKVVIAKVDAEAPNSKAVTKEQGVSSYPTIKWFGAGDKKGEEYSGGRSEEDFIKFINEKAGTHRVAGGGLDRLAGTIAALDSLVARFTGGAKLEDIAAEVTKAVKKFNDDAKYAYAKYYVRVFDKLSKSDNFVAKELSRLEGILEKGGLAPSKRDEIQSKTNILRRFAEKAAEKAEELKDEL</sequence>
<evidence type="ECO:0000256" key="9">
    <source>
        <dbReference type="RuleBase" id="RU004208"/>
    </source>
</evidence>
<comment type="caution">
    <text evidence="12">The sequence shown here is derived from an EMBL/GenBank/DDBJ whole genome shotgun (WGS) entry which is preliminary data.</text>
</comment>
<dbReference type="GO" id="GO:0006457">
    <property type="term" value="P:protein folding"/>
    <property type="evidence" value="ECO:0007669"/>
    <property type="project" value="TreeGrafter"/>
</dbReference>
<keyword evidence="13" id="KW-1185">Reference proteome</keyword>
<reference evidence="12 13" key="1">
    <citation type="journal article" date="2016" name="PLoS Pathog.">
        <title>Biosynthesis of antibiotic leucinostatins in bio-control fungus Purpureocillium lilacinum and their inhibition on phytophthora revealed by genome mining.</title>
        <authorList>
            <person name="Wang G."/>
            <person name="Liu Z."/>
            <person name="Lin R."/>
            <person name="Li E."/>
            <person name="Mao Z."/>
            <person name="Ling J."/>
            <person name="Yang Y."/>
            <person name="Yin W.B."/>
            <person name="Xie B."/>
        </authorList>
    </citation>
    <scope>NUCLEOTIDE SEQUENCE [LARGE SCALE GENOMIC DNA]</scope>
    <source>
        <strain evidence="12">170</strain>
    </source>
</reference>
<dbReference type="InterPro" id="IPR036249">
    <property type="entry name" value="Thioredoxin-like_sf"/>
</dbReference>
<dbReference type="FunFam" id="3.40.30.10:FF:000032">
    <property type="entry name" value="Protein disulfide-isomerase A6 homolog"/>
    <property type="match status" value="2"/>
</dbReference>
<keyword evidence="5" id="KW-0677">Repeat</keyword>
<proteinExistence type="inferred from homology"/>
<keyword evidence="6" id="KW-1015">Disulfide bond</keyword>
<evidence type="ECO:0000313" key="12">
    <source>
        <dbReference type="EMBL" id="OAQ64380.1"/>
    </source>
</evidence>
<dbReference type="EMBL" id="LSBJ02000005">
    <property type="protein sequence ID" value="OAQ64380.1"/>
    <property type="molecule type" value="Genomic_DNA"/>
</dbReference>
<evidence type="ECO:0000256" key="5">
    <source>
        <dbReference type="ARBA" id="ARBA00022737"/>
    </source>
</evidence>
<feature type="signal peptide" evidence="10">
    <location>
        <begin position="1"/>
        <end position="18"/>
    </location>
</feature>
<keyword evidence="4 10" id="KW-0732">Signal</keyword>
<keyword evidence="8" id="KW-0676">Redox-active center</keyword>
<dbReference type="Gene3D" id="3.40.30.10">
    <property type="entry name" value="Glutaredoxin"/>
    <property type="match status" value="2"/>
</dbReference>
<dbReference type="Pfam" id="PF00085">
    <property type="entry name" value="Thioredoxin"/>
    <property type="match status" value="2"/>
</dbReference>
<dbReference type="SUPFAM" id="SSF52833">
    <property type="entry name" value="Thioredoxin-like"/>
    <property type="match status" value="2"/>
</dbReference>
<gene>
    <name evidence="12" type="ORF">VFPPC_05658</name>
</gene>
<dbReference type="InterPro" id="IPR005788">
    <property type="entry name" value="PDI_thioredoxin-like_dom"/>
</dbReference>
<dbReference type="PROSITE" id="PS51352">
    <property type="entry name" value="THIOREDOXIN_2"/>
    <property type="match status" value="2"/>
</dbReference>
<dbReference type="PRINTS" id="PR00421">
    <property type="entry name" value="THIOREDOXIN"/>
</dbReference>
<dbReference type="GO" id="GO:0003756">
    <property type="term" value="F:protein disulfide isomerase activity"/>
    <property type="evidence" value="ECO:0007669"/>
    <property type="project" value="UniProtKB-EC"/>
</dbReference>
<dbReference type="Gene3D" id="1.20.1150.12">
    <property type="entry name" value="Endoplasmic reticulum resident protein 29, C-terminal domain"/>
    <property type="match status" value="1"/>
</dbReference>